<keyword evidence="3" id="KW-1185">Reference proteome</keyword>
<organism evidence="2 3">
    <name type="scientific">Candidatus Comchoanobacter bicostacola</name>
    <dbReference type="NCBI Taxonomy" id="2919598"/>
    <lineage>
        <taxon>Bacteria</taxon>
        <taxon>Pseudomonadati</taxon>
        <taxon>Pseudomonadota</taxon>
        <taxon>Gammaproteobacteria</taxon>
        <taxon>Candidatus Comchoanobacterales</taxon>
        <taxon>Candidatus Comchoanobacteraceae</taxon>
        <taxon>Candidatus Comchoanobacter</taxon>
    </lineage>
</organism>
<feature type="region of interest" description="Disordered" evidence="1">
    <location>
        <begin position="36"/>
        <end position="70"/>
    </location>
</feature>
<dbReference type="EMBL" id="CP092900">
    <property type="protein sequence ID" value="UTC24201.1"/>
    <property type="molecule type" value="Genomic_DNA"/>
</dbReference>
<protein>
    <submittedName>
        <fullName evidence="2">Uncharacterized protein</fullName>
    </submittedName>
</protein>
<sequence>MFASATDTSSTAGASAPMSLPQVSIFDTMLLSPPSDLPHTYSGGASAQATEPTSGEGPEEDPCAWLYTPL</sequence>
<dbReference type="RefSeq" id="WP_258567985.1">
    <property type="nucleotide sequence ID" value="NZ_CP092900.1"/>
</dbReference>
<proteinExistence type="predicted"/>
<evidence type="ECO:0000256" key="1">
    <source>
        <dbReference type="SAM" id="MobiDB-lite"/>
    </source>
</evidence>
<reference evidence="2 3" key="1">
    <citation type="journal article" date="2022" name="Nat. Microbiol.">
        <title>The microbiome of a bacterivorous marine choanoflagellate contains a resource-demanding obligate bacterial associate.</title>
        <authorList>
            <person name="Needham D.M."/>
            <person name="Poirier C."/>
            <person name="Bachy C."/>
            <person name="George E.E."/>
            <person name="Wilken S."/>
            <person name="Yung C.C.M."/>
            <person name="Limardo A.J."/>
            <person name="Morando M."/>
            <person name="Sudek L."/>
            <person name="Malmstrom R.R."/>
            <person name="Keeling P.J."/>
            <person name="Santoro A.E."/>
            <person name="Worden A.Z."/>
        </authorList>
    </citation>
    <scope>NUCLEOTIDE SEQUENCE [LARGE SCALE GENOMIC DNA]</scope>
    <source>
        <strain evidence="2 3">Comchoano-1</strain>
    </source>
</reference>
<dbReference type="Proteomes" id="UP001055955">
    <property type="component" value="Chromosome"/>
</dbReference>
<feature type="compositionally biased region" description="Polar residues" evidence="1">
    <location>
        <begin position="43"/>
        <end position="53"/>
    </location>
</feature>
<name>A0ABY5DIJ2_9GAMM</name>
<accession>A0ABY5DIJ2</accession>
<evidence type="ECO:0000313" key="2">
    <source>
        <dbReference type="EMBL" id="UTC24201.1"/>
    </source>
</evidence>
<evidence type="ECO:0000313" key="3">
    <source>
        <dbReference type="Proteomes" id="UP001055955"/>
    </source>
</evidence>
<gene>
    <name evidence="2" type="ORF">MMH89_03060</name>
</gene>